<evidence type="ECO:0000256" key="1">
    <source>
        <dbReference type="SAM" id="Phobius"/>
    </source>
</evidence>
<protein>
    <submittedName>
        <fullName evidence="2">Uncharacterized protein</fullName>
    </submittedName>
</protein>
<feature type="transmembrane region" description="Helical" evidence="1">
    <location>
        <begin position="66"/>
        <end position="86"/>
    </location>
</feature>
<reference evidence="2" key="1">
    <citation type="submission" date="2025-08" db="UniProtKB">
        <authorList>
            <consortium name="Ensembl"/>
        </authorList>
    </citation>
    <scope>IDENTIFICATION</scope>
</reference>
<reference evidence="2" key="2">
    <citation type="submission" date="2025-09" db="UniProtKB">
        <authorList>
            <consortium name="Ensembl"/>
        </authorList>
    </citation>
    <scope>IDENTIFICATION</scope>
</reference>
<keyword evidence="3" id="KW-1185">Reference proteome</keyword>
<dbReference type="Proteomes" id="UP000694540">
    <property type="component" value="Unplaced"/>
</dbReference>
<name>A0A8C3XD47_9CETA</name>
<organism evidence="2 3">
    <name type="scientific">Catagonus wagneri</name>
    <name type="common">Chacoan peccary</name>
    <dbReference type="NCBI Taxonomy" id="51154"/>
    <lineage>
        <taxon>Eukaryota</taxon>
        <taxon>Metazoa</taxon>
        <taxon>Chordata</taxon>
        <taxon>Craniata</taxon>
        <taxon>Vertebrata</taxon>
        <taxon>Euteleostomi</taxon>
        <taxon>Mammalia</taxon>
        <taxon>Eutheria</taxon>
        <taxon>Laurasiatheria</taxon>
        <taxon>Artiodactyla</taxon>
        <taxon>Suina</taxon>
        <taxon>Tayassuidae</taxon>
        <taxon>Catagonus</taxon>
    </lineage>
</organism>
<keyword evidence="1" id="KW-1133">Transmembrane helix</keyword>
<feature type="transmembrane region" description="Helical" evidence="1">
    <location>
        <begin position="106"/>
        <end position="128"/>
    </location>
</feature>
<keyword evidence="1" id="KW-0472">Membrane</keyword>
<dbReference type="Ensembl" id="ENSCWAT00000026865.1">
    <property type="protein sequence ID" value="ENSCWAP00000024775.1"/>
    <property type="gene ID" value="ENSCWAG00000018862.1"/>
</dbReference>
<keyword evidence="1" id="KW-0812">Transmembrane</keyword>
<sequence>MQAAGAKTAGVYSVQLLPIQRLGVRKGARVWETENRIPGLKLSLLVCGVCHYVCVYLCLRAYLHLCVFVCMCMCLAIHVCCSFVWYQSVVLSVCILCLRVCRCAHVYVYICICVSICTCVFWCVYLWAALPSHPPQPHHVSRPPAP</sequence>
<evidence type="ECO:0000313" key="3">
    <source>
        <dbReference type="Proteomes" id="UP000694540"/>
    </source>
</evidence>
<accession>A0A8C3XD47</accession>
<evidence type="ECO:0000313" key="2">
    <source>
        <dbReference type="Ensembl" id="ENSCWAP00000024775.1"/>
    </source>
</evidence>
<dbReference type="AlphaFoldDB" id="A0A8C3XD47"/>
<proteinExistence type="predicted"/>
<feature type="transmembrane region" description="Helical" evidence="1">
    <location>
        <begin position="40"/>
        <end position="59"/>
    </location>
</feature>